<comment type="caution">
    <text evidence="2">The sequence shown here is derived from an EMBL/GenBank/DDBJ whole genome shotgun (WGS) entry which is preliminary data.</text>
</comment>
<dbReference type="InterPro" id="IPR051446">
    <property type="entry name" value="HTH_trans_reg/aminotransferase"/>
</dbReference>
<dbReference type="Gene3D" id="3.40.640.10">
    <property type="entry name" value="Type I PLP-dependent aspartate aminotransferase-like (Major domain)"/>
    <property type="match status" value="1"/>
</dbReference>
<dbReference type="EMBL" id="VSSQ01018242">
    <property type="protein sequence ID" value="MPM61256.1"/>
    <property type="molecule type" value="Genomic_DNA"/>
</dbReference>
<evidence type="ECO:0000259" key="1">
    <source>
        <dbReference type="Pfam" id="PF00155"/>
    </source>
</evidence>
<organism evidence="2">
    <name type="scientific">bioreactor metagenome</name>
    <dbReference type="NCBI Taxonomy" id="1076179"/>
    <lineage>
        <taxon>unclassified sequences</taxon>
        <taxon>metagenomes</taxon>
        <taxon>ecological metagenomes</taxon>
    </lineage>
</organism>
<sequence length="402" mass="44914">MEAEGYVHTRPRSGFFVSRVEPSLSARQPAADIPPGPAPVWKLDLKTNRVDAARFPLSTWARLTRQVLSEEGAAILSPLPHQGLLALRRAICSDLRDFRGLSASPEQIVIGAGAEYLYLLLAQLLGRDTVLAVEDPGYPKIRQVYEKSGVRCVSLPLDGEGMNPDALRASGAGAAHLSPSHQYPTGLVTPIRRRQELLRWAEKTGGVIIEDDYDSELRFTGRPIPPLQSIDSGGRVAYLNTFSQTIAPSMRVGFLVLPPRLLEQYRREMNFYACTVPATEQFVLTRFLEGGYYEQHLARMRTEYRLRRAAVLEAFARSAFAERVHIAEQGAGLHFLLRLDTARSDGELDVRAREKGVRLGFLSEYTQRREAAFDHTLVVNYAGLEKERLPEAVELLTEIFAE</sequence>
<gene>
    <name evidence="2" type="primary">gabR_18</name>
    <name evidence="2" type="ORF">SDC9_108114</name>
</gene>
<reference evidence="2" key="1">
    <citation type="submission" date="2019-08" db="EMBL/GenBank/DDBJ databases">
        <authorList>
            <person name="Kucharzyk K."/>
            <person name="Murdoch R.W."/>
            <person name="Higgins S."/>
            <person name="Loffler F."/>
        </authorList>
    </citation>
    <scope>NUCLEOTIDE SEQUENCE</scope>
</reference>
<dbReference type="InterPro" id="IPR015424">
    <property type="entry name" value="PyrdxlP-dep_Trfase"/>
</dbReference>
<name>A0A645B875_9ZZZZ</name>
<feature type="domain" description="Aminotransferase class I/classII large" evidence="1">
    <location>
        <begin position="43"/>
        <end position="344"/>
    </location>
</feature>
<dbReference type="Pfam" id="PF00155">
    <property type="entry name" value="Aminotran_1_2"/>
    <property type="match status" value="1"/>
</dbReference>
<accession>A0A645B875</accession>
<proteinExistence type="predicted"/>
<protein>
    <submittedName>
        <fullName evidence="2">HTH-type transcriptional regulatory protein GabR</fullName>
    </submittedName>
</protein>
<dbReference type="CDD" id="cd00609">
    <property type="entry name" value="AAT_like"/>
    <property type="match status" value="1"/>
</dbReference>
<dbReference type="InterPro" id="IPR004839">
    <property type="entry name" value="Aminotransferase_I/II_large"/>
</dbReference>
<dbReference type="GO" id="GO:0030170">
    <property type="term" value="F:pyridoxal phosphate binding"/>
    <property type="evidence" value="ECO:0007669"/>
    <property type="project" value="InterPro"/>
</dbReference>
<dbReference type="AlphaFoldDB" id="A0A645B875"/>
<dbReference type="InterPro" id="IPR015421">
    <property type="entry name" value="PyrdxlP-dep_Trfase_major"/>
</dbReference>
<dbReference type="SUPFAM" id="SSF53383">
    <property type="entry name" value="PLP-dependent transferases"/>
    <property type="match status" value="1"/>
</dbReference>
<evidence type="ECO:0000313" key="2">
    <source>
        <dbReference type="EMBL" id="MPM61256.1"/>
    </source>
</evidence>
<dbReference type="PANTHER" id="PTHR46577">
    <property type="entry name" value="HTH-TYPE TRANSCRIPTIONAL REGULATORY PROTEIN GABR"/>
    <property type="match status" value="1"/>
</dbReference>
<dbReference type="PANTHER" id="PTHR46577:SF1">
    <property type="entry name" value="HTH-TYPE TRANSCRIPTIONAL REGULATORY PROTEIN GABR"/>
    <property type="match status" value="1"/>
</dbReference>